<gene>
    <name evidence="1" type="ORF">EZ315_03240</name>
</gene>
<evidence type="ECO:0000313" key="1">
    <source>
        <dbReference type="EMBL" id="TGG39761.1"/>
    </source>
</evidence>
<keyword evidence="2" id="KW-1185">Reference proteome</keyword>
<dbReference type="EMBL" id="SJSA01000001">
    <property type="protein sequence ID" value="TGG39761.1"/>
    <property type="molecule type" value="Genomic_DNA"/>
</dbReference>
<dbReference type="AlphaFoldDB" id="A0A4Z0V4N8"/>
<dbReference type="RefSeq" id="WP_286051922.1">
    <property type="nucleotide sequence ID" value="NZ_CASJDB010000006.1"/>
</dbReference>
<dbReference type="PROSITE" id="PS51257">
    <property type="entry name" value="PROKAR_LIPOPROTEIN"/>
    <property type="match status" value="1"/>
</dbReference>
<organism evidence="1 2">
    <name type="scientific">Duncaniella freteri</name>
    <dbReference type="NCBI Taxonomy" id="2530391"/>
    <lineage>
        <taxon>Bacteria</taxon>
        <taxon>Pseudomonadati</taxon>
        <taxon>Bacteroidota</taxon>
        <taxon>Bacteroidia</taxon>
        <taxon>Bacteroidales</taxon>
        <taxon>Muribaculaceae</taxon>
        <taxon>Duncaniella</taxon>
    </lineage>
</organism>
<sequence>MKNFFNLAFVLISAIFSLMLTIGCSNSESPKATEYELIEVEDPNHEELEESLKNLPEEKREELKLRRNINLILIKYVKLEGRRYRLDISEEEAGKLGISPEWLEIAKNEIEDANKNIAKMDADGQVLELPDPQELFKNK</sequence>
<dbReference type="Proteomes" id="UP000297635">
    <property type="component" value="Unassembled WGS sequence"/>
</dbReference>
<protein>
    <submittedName>
        <fullName evidence="1">Uncharacterized protein</fullName>
    </submittedName>
</protein>
<reference evidence="1 2" key="1">
    <citation type="submission" date="2019-02" db="EMBL/GenBank/DDBJ databases">
        <title>Isolation and identification of novel species under the genus Muribaculum.</title>
        <authorList>
            <person name="Miyake S."/>
            <person name="Ding Y."/>
            <person name="Low A."/>
            <person name="Soh M."/>
            <person name="Seedorf H."/>
        </authorList>
    </citation>
    <scope>NUCLEOTIDE SEQUENCE [LARGE SCALE GENOMIC DNA]</scope>
    <source>
        <strain evidence="1 2">TLL-A3</strain>
    </source>
</reference>
<accession>A0A4Z0V4N8</accession>
<comment type="caution">
    <text evidence="1">The sequence shown here is derived from an EMBL/GenBank/DDBJ whole genome shotgun (WGS) entry which is preliminary data.</text>
</comment>
<name>A0A4Z0V4N8_9BACT</name>
<evidence type="ECO:0000313" key="2">
    <source>
        <dbReference type="Proteomes" id="UP000297635"/>
    </source>
</evidence>
<proteinExistence type="predicted"/>